<keyword evidence="6" id="KW-1185">Reference proteome</keyword>
<keyword evidence="3" id="KW-0551">Lipid droplet</keyword>
<evidence type="ECO:0000256" key="1">
    <source>
        <dbReference type="ARBA" id="ARBA00004502"/>
    </source>
</evidence>
<dbReference type="eggNOG" id="KOG3975">
    <property type="taxonomic scope" value="Eukaryota"/>
</dbReference>
<organism evidence="5 6">
    <name type="scientific">Lachancea thermotolerans (strain ATCC 56472 / CBS 6340 / NRRL Y-8284)</name>
    <name type="common">Yeast</name>
    <name type="synonym">Kluyveromyces thermotolerans</name>
    <dbReference type="NCBI Taxonomy" id="559295"/>
    <lineage>
        <taxon>Eukaryota</taxon>
        <taxon>Fungi</taxon>
        <taxon>Dikarya</taxon>
        <taxon>Ascomycota</taxon>
        <taxon>Saccharomycotina</taxon>
        <taxon>Saccharomycetes</taxon>
        <taxon>Saccharomycetales</taxon>
        <taxon>Saccharomycetaceae</taxon>
        <taxon>Lachancea</taxon>
    </lineage>
</organism>
<reference evidence="5 6" key="1">
    <citation type="journal article" date="2009" name="Genome Res.">
        <title>Comparative genomics of protoploid Saccharomycetaceae.</title>
        <authorList>
            <consortium name="The Genolevures Consortium"/>
            <person name="Souciet J.-L."/>
            <person name="Dujon B."/>
            <person name="Gaillardin C."/>
            <person name="Johnston M."/>
            <person name="Baret P.V."/>
            <person name="Cliften P."/>
            <person name="Sherman D.J."/>
            <person name="Weissenbach J."/>
            <person name="Westhof E."/>
            <person name="Wincker P."/>
            <person name="Jubin C."/>
            <person name="Poulain J."/>
            <person name="Barbe V."/>
            <person name="Segurens B."/>
            <person name="Artiguenave F."/>
            <person name="Anthouard V."/>
            <person name="Vacherie B."/>
            <person name="Val M.-E."/>
            <person name="Fulton R.S."/>
            <person name="Minx P."/>
            <person name="Wilson R."/>
            <person name="Durrens P."/>
            <person name="Jean G."/>
            <person name="Marck C."/>
            <person name="Martin T."/>
            <person name="Nikolski M."/>
            <person name="Rolland T."/>
            <person name="Seret M.-L."/>
            <person name="Casaregola S."/>
            <person name="Despons L."/>
            <person name="Fairhead C."/>
            <person name="Fischer G."/>
            <person name="Lafontaine I."/>
            <person name="Leh V."/>
            <person name="Lemaire M."/>
            <person name="de Montigny J."/>
            <person name="Neuveglise C."/>
            <person name="Thierry A."/>
            <person name="Blanc-Lenfle I."/>
            <person name="Bleykasten C."/>
            <person name="Diffels J."/>
            <person name="Fritsch E."/>
            <person name="Frangeul L."/>
            <person name="Goeffon A."/>
            <person name="Jauniaux N."/>
            <person name="Kachouri-Lafond R."/>
            <person name="Payen C."/>
            <person name="Potier S."/>
            <person name="Pribylova L."/>
            <person name="Ozanne C."/>
            <person name="Richard G.-F."/>
            <person name="Sacerdot C."/>
            <person name="Straub M.-L."/>
            <person name="Talla E."/>
        </authorList>
    </citation>
    <scope>NUCLEOTIDE SEQUENCE [LARGE SCALE GENOMIC DNA]</scope>
    <source>
        <strain evidence="6">ATCC 56472 / CBS 6340 / NRRL Y-8284</strain>
    </source>
</reference>
<proteinExistence type="inferred from homology"/>
<evidence type="ECO:0000256" key="3">
    <source>
        <dbReference type="ARBA" id="ARBA00022677"/>
    </source>
</evidence>
<dbReference type="InterPro" id="IPR029058">
    <property type="entry name" value="AB_hydrolase_fold"/>
</dbReference>
<dbReference type="RefSeq" id="XP_002554826.1">
    <property type="nucleotide sequence ID" value="XM_002554780.1"/>
</dbReference>
<dbReference type="InParanoid" id="C5DJA0"/>
<dbReference type="GO" id="GO:0019915">
    <property type="term" value="P:lipid storage"/>
    <property type="evidence" value="ECO:0007669"/>
    <property type="project" value="InterPro"/>
</dbReference>
<sequence>MKIEASFVGGEPSSILHLKSGVSSLGSDACLFVFIPGNPGLIEYYVPFLQQVHEKNPDWEILGISHAGMNSCNDIACPVYTLQEQINHKVDVINSYAQGNKKITIMGHSVGAFIAQKVVTSGLLNDEVARVGLLTPTVIDIHKSEKGLKLTAITERFPRFHQLVSALDWIAFEKLFPDFLTSWIISHFADDPKTCLGAATRLLLTNSRFVKQALGLATEEMQVIRSDWEYQKDFLHYCETKGAKIWWLFSDNDHWVSSETRKDLIQFYERHSSPELVSIDVSTAIEHAFVRRHAQVVVQHYF</sequence>
<comment type="similarity">
    <text evidence="2">Belongs to the AB hydrolase superfamily. LDAH family.</text>
</comment>
<dbReference type="SUPFAM" id="SSF53474">
    <property type="entry name" value="alpha/beta-Hydrolases"/>
    <property type="match status" value="1"/>
</dbReference>
<dbReference type="OrthoDB" id="448051at2759"/>
<dbReference type="AlphaFoldDB" id="C5DJA0"/>
<protein>
    <submittedName>
        <fullName evidence="5">KLTH0F14740p</fullName>
    </submittedName>
</protein>
<evidence type="ECO:0000256" key="4">
    <source>
        <dbReference type="ARBA" id="ARBA00022801"/>
    </source>
</evidence>
<name>C5DJA0_LACTC</name>
<dbReference type="FunCoup" id="C5DJA0">
    <property type="interactions" value="93"/>
</dbReference>
<dbReference type="GeneID" id="8293055"/>
<dbReference type="Pfam" id="PF10230">
    <property type="entry name" value="LIDHydrolase"/>
    <property type="match status" value="1"/>
</dbReference>
<dbReference type="InterPro" id="IPR019363">
    <property type="entry name" value="LDAH"/>
</dbReference>
<dbReference type="GO" id="GO:0005811">
    <property type="term" value="C:lipid droplet"/>
    <property type="evidence" value="ECO:0007669"/>
    <property type="project" value="UniProtKB-SubCell"/>
</dbReference>
<dbReference type="OMA" id="WVPVSYY"/>
<dbReference type="KEGG" id="lth:KLTH0F14740g"/>
<dbReference type="Proteomes" id="UP000002036">
    <property type="component" value="Chromosome F"/>
</dbReference>
<dbReference type="PANTHER" id="PTHR13390">
    <property type="entry name" value="LIPASE"/>
    <property type="match status" value="1"/>
</dbReference>
<keyword evidence="4" id="KW-0378">Hydrolase</keyword>
<accession>C5DJA0</accession>
<dbReference type="HOGENOM" id="CLU_018394_1_1_1"/>
<evidence type="ECO:0000256" key="2">
    <source>
        <dbReference type="ARBA" id="ARBA00008300"/>
    </source>
</evidence>
<dbReference type="ESTHER" id="lactc-c5dja0">
    <property type="family name" value="LIDHydrolase"/>
</dbReference>
<dbReference type="PANTHER" id="PTHR13390:SF0">
    <property type="entry name" value="LIPID DROPLET-ASSOCIATED HYDROLASE"/>
    <property type="match status" value="1"/>
</dbReference>
<evidence type="ECO:0000313" key="5">
    <source>
        <dbReference type="EMBL" id="CAR24389.1"/>
    </source>
</evidence>
<evidence type="ECO:0000313" key="6">
    <source>
        <dbReference type="Proteomes" id="UP000002036"/>
    </source>
</evidence>
<dbReference type="EMBL" id="CU928170">
    <property type="protein sequence ID" value="CAR24389.1"/>
    <property type="molecule type" value="Genomic_DNA"/>
</dbReference>
<comment type="subcellular location">
    <subcellularLocation>
        <location evidence="1">Lipid droplet</location>
    </subcellularLocation>
</comment>
<dbReference type="Gene3D" id="3.40.50.1820">
    <property type="entry name" value="alpha/beta hydrolase"/>
    <property type="match status" value="1"/>
</dbReference>
<dbReference type="GO" id="GO:0016298">
    <property type="term" value="F:lipase activity"/>
    <property type="evidence" value="ECO:0007669"/>
    <property type="project" value="InterPro"/>
</dbReference>
<gene>
    <name evidence="5" type="ordered locus">KLTH0F14740g</name>
</gene>